<dbReference type="AlphaFoldDB" id="A0AAD3H2E7"/>
<keyword evidence="2" id="KW-1185">Reference proteome</keyword>
<evidence type="ECO:0000313" key="1">
    <source>
        <dbReference type="EMBL" id="GFH47870.1"/>
    </source>
</evidence>
<organism evidence="1 2">
    <name type="scientific">Chaetoceros tenuissimus</name>
    <dbReference type="NCBI Taxonomy" id="426638"/>
    <lineage>
        <taxon>Eukaryota</taxon>
        <taxon>Sar</taxon>
        <taxon>Stramenopiles</taxon>
        <taxon>Ochrophyta</taxon>
        <taxon>Bacillariophyta</taxon>
        <taxon>Coscinodiscophyceae</taxon>
        <taxon>Chaetocerotophycidae</taxon>
        <taxon>Chaetocerotales</taxon>
        <taxon>Chaetocerotaceae</taxon>
        <taxon>Chaetoceros</taxon>
    </lineage>
</organism>
<reference evidence="1 2" key="1">
    <citation type="journal article" date="2021" name="Sci. Rep.">
        <title>The genome of the diatom Chaetoceros tenuissimus carries an ancient integrated fragment of an extant virus.</title>
        <authorList>
            <person name="Hongo Y."/>
            <person name="Kimura K."/>
            <person name="Takaki Y."/>
            <person name="Yoshida Y."/>
            <person name="Baba S."/>
            <person name="Kobayashi G."/>
            <person name="Nagasaki K."/>
            <person name="Hano T."/>
            <person name="Tomaru Y."/>
        </authorList>
    </citation>
    <scope>NUCLEOTIDE SEQUENCE [LARGE SCALE GENOMIC DNA]</scope>
    <source>
        <strain evidence="1 2">NIES-3715</strain>
    </source>
</reference>
<evidence type="ECO:0008006" key="3">
    <source>
        <dbReference type="Google" id="ProtNLM"/>
    </source>
</evidence>
<sequence>MNYGQELAPLYSLPDEVLSNCLSYLGQGHYGSIGLASKKLHKAYKAKFGRETTYLEMATSVNLARYCLNILCKSLEEKDNMLRAAAVNGNIDILRAAVTDGHDLFP</sequence>
<dbReference type="EMBL" id="BLLK01000023">
    <property type="protein sequence ID" value="GFH47870.1"/>
    <property type="molecule type" value="Genomic_DNA"/>
</dbReference>
<name>A0AAD3H2E7_9STRA</name>
<comment type="caution">
    <text evidence="1">The sequence shown here is derived from an EMBL/GenBank/DDBJ whole genome shotgun (WGS) entry which is preliminary data.</text>
</comment>
<protein>
    <recommendedName>
        <fullName evidence="3">F-box domain-containing protein</fullName>
    </recommendedName>
</protein>
<gene>
    <name evidence="1" type="ORF">CTEN210_04346</name>
</gene>
<proteinExistence type="predicted"/>
<evidence type="ECO:0000313" key="2">
    <source>
        <dbReference type="Proteomes" id="UP001054902"/>
    </source>
</evidence>
<accession>A0AAD3H2E7</accession>
<dbReference type="Proteomes" id="UP001054902">
    <property type="component" value="Unassembled WGS sequence"/>
</dbReference>